<name>A0ABW2JPU8_9ACTN</name>
<evidence type="ECO:0000256" key="1">
    <source>
        <dbReference type="SAM" id="MobiDB-lite"/>
    </source>
</evidence>
<dbReference type="EMBL" id="JBHTCF010000011">
    <property type="protein sequence ID" value="MFC7307428.1"/>
    <property type="molecule type" value="Genomic_DNA"/>
</dbReference>
<keyword evidence="2" id="KW-0812">Transmembrane</keyword>
<organism evidence="3 4">
    <name type="scientific">Streptomyces monticola</name>
    <dbReference type="NCBI Taxonomy" id="2666263"/>
    <lineage>
        <taxon>Bacteria</taxon>
        <taxon>Bacillati</taxon>
        <taxon>Actinomycetota</taxon>
        <taxon>Actinomycetes</taxon>
        <taxon>Kitasatosporales</taxon>
        <taxon>Streptomycetaceae</taxon>
        <taxon>Streptomyces</taxon>
    </lineage>
</organism>
<evidence type="ECO:0000313" key="3">
    <source>
        <dbReference type="EMBL" id="MFC7307428.1"/>
    </source>
</evidence>
<keyword evidence="2" id="KW-0472">Membrane</keyword>
<accession>A0ABW2JPU8</accession>
<sequence>MLRHEFQPGKLVAGTFLAGAGIAYAGDAGGLWHVEWFVAIPVVCAGLFLATVAAATGYGIRRRRARSMASTESDEAPASTSGSHAIR</sequence>
<reference evidence="4" key="1">
    <citation type="journal article" date="2019" name="Int. J. Syst. Evol. Microbiol.">
        <title>The Global Catalogue of Microorganisms (GCM) 10K type strain sequencing project: providing services to taxonomists for standard genome sequencing and annotation.</title>
        <authorList>
            <consortium name="The Broad Institute Genomics Platform"/>
            <consortium name="The Broad Institute Genome Sequencing Center for Infectious Disease"/>
            <person name="Wu L."/>
            <person name="Ma J."/>
        </authorList>
    </citation>
    <scope>NUCLEOTIDE SEQUENCE [LARGE SCALE GENOMIC DNA]</scope>
    <source>
        <strain evidence="4">SYNS20</strain>
    </source>
</reference>
<dbReference type="RefSeq" id="WP_381834353.1">
    <property type="nucleotide sequence ID" value="NZ_JBHTCF010000011.1"/>
</dbReference>
<keyword evidence="2" id="KW-1133">Transmembrane helix</keyword>
<feature type="transmembrane region" description="Helical" evidence="2">
    <location>
        <begin position="35"/>
        <end position="60"/>
    </location>
</feature>
<keyword evidence="4" id="KW-1185">Reference proteome</keyword>
<gene>
    <name evidence="3" type="ORF">ACFQVC_24770</name>
</gene>
<evidence type="ECO:0000313" key="4">
    <source>
        <dbReference type="Proteomes" id="UP001596523"/>
    </source>
</evidence>
<feature type="compositionally biased region" description="Polar residues" evidence="1">
    <location>
        <begin position="78"/>
        <end position="87"/>
    </location>
</feature>
<feature type="region of interest" description="Disordered" evidence="1">
    <location>
        <begin position="66"/>
        <end position="87"/>
    </location>
</feature>
<proteinExistence type="predicted"/>
<evidence type="ECO:0000256" key="2">
    <source>
        <dbReference type="SAM" id="Phobius"/>
    </source>
</evidence>
<comment type="caution">
    <text evidence="3">The sequence shown here is derived from an EMBL/GenBank/DDBJ whole genome shotgun (WGS) entry which is preliminary data.</text>
</comment>
<dbReference type="Proteomes" id="UP001596523">
    <property type="component" value="Unassembled WGS sequence"/>
</dbReference>
<protein>
    <submittedName>
        <fullName evidence="3">Uncharacterized protein</fullName>
    </submittedName>
</protein>